<keyword evidence="2" id="KW-1185">Reference proteome</keyword>
<evidence type="ECO:0000313" key="2">
    <source>
        <dbReference type="Proteomes" id="UP000036681"/>
    </source>
</evidence>
<accession>A0A0M3HML4</accession>
<dbReference type="WBParaSite" id="ALUE_0000277901-mRNA-1">
    <property type="protein sequence ID" value="ALUE_0000277901-mRNA-1"/>
    <property type="gene ID" value="ALUE_0000277901"/>
</dbReference>
<feature type="region of interest" description="Disordered" evidence="1">
    <location>
        <begin position="142"/>
        <end position="178"/>
    </location>
</feature>
<sequence>MEDDETGELMLNGANQLMDQIMGYVRACADSKRRRPPVKEADDALQFARVLKNHWRELHAFNVPLRRKQVYDDIIADLPDTSPFKAVMCKPNRRKKFVDGLIAKAKRNVERAREGEKYGLPLTASEADRIFASLEVFDDANTSGTSRDSPLCNGVAKTEPDEASSSPAVDDDVGTSTTSRKSLEDTIFFVKNVKDEWSSIREYINDKYSPVAAQAWDRIEEKYKVYGWPWKSYCTCSERWRGLTKRYKQKKRRFEMAGKRFPESELDRLMEEMMQDVLNYGDRREQHLIELMEHVRNQCKGIDVERLKMPVFEAIARSVPASNMFSLANTGDMNAFVANIRRSLFTSRYSLTNCHIHSRVPVALQMHLEKIRETGPMFSKPLQRSELLALSLQGYDVSEFKTSELNTDVAEPSSSGVIQKGNTAEVQKSDSTLNVFDVKSDEIKITKTNGSVSTPKSGAIVASLLARVAGTSSGNSSSSDAIDLSHLVAGPSNSNLASLLTARCMAESAEKGASALEKPLREYPRTEGVLEADAETAHFVKLVYGEWESIRMAKFNSKNNAAAEAWERIEKLYRQNGWKWSPLDTCRERWRQLVKIFQEKTKKSESVELTNEVDLLMKEMVDDGKELEEKRERDLLEIATELKKRWPELQKAFGPQRRKILDEIVEGLPSGNSYIPALKDPRPISYTIFRNVLRRWRTTCLNNEKKNKNGEESKFVKPLSEGEILLLSLCKKGPATEEKRYVSPYTMVPLNETRYIAEPPPLPEKKAPRKRKATSPVRVQEVIIDLGSEDDEHEVRKGAGLVFILDPTPTLTWQSAALLICAARCT</sequence>
<evidence type="ECO:0000313" key="3">
    <source>
        <dbReference type="WBParaSite" id="ALUE_0000277901-mRNA-1"/>
    </source>
</evidence>
<organism evidence="2 3">
    <name type="scientific">Ascaris lumbricoides</name>
    <name type="common">Giant roundworm</name>
    <dbReference type="NCBI Taxonomy" id="6252"/>
    <lineage>
        <taxon>Eukaryota</taxon>
        <taxon>Metazoa</taxon>
        <taxon>Ecdysozoa</taxon>
        <taxon>Nematoda</taxon>
        <taxon>Chromadorea</taxon>
        <taxon>Rhabditida</taxon>
        <taxon>Spirurina</taxon>
        <taxon>Ascaridomorpha</taxon>
        <taxon>Ascaridoidea</taxon>
        <taxon>Ascarididae</taxon>
        <taxon>Ascaris</taxon>
    </lineage>
</organism>
<name>A0A0M3HML4_ASCLU</name>
<evidence type="ECO:0000256" key="1">
    <source>
        <dbReference type="SAM" id="MobiDB-lite"/>
    </source>
</evidence>
<dbReference type="AlphaFoldDB" id="A0A0M3HML4"/>
<reference evidence="3" key="1">
    <citation type="submission" date="2017-02" db="UniProtKB">
        <authorList>
            <consortium name="WormBaseParasite"/>
        </authorList>
    </citation>
    <scope>IDENTIFICATION</scope>
</reference>
<protein>
    <submittedName>
        <fullName evidence="3">MADF domain-containing protein</fullName>
    </submittedName>
</protein>
<proteinExistence type="predicted"/>
<dbReference type="Proteomes" id="UP000036681">
    <property type="component" value="Unplaced"/>
</dbReference>